<evidence type="ECO:0000313" key="1">
    <source>
        <dbReference type="EMBL" id="CAI4010091.1"/>
    </source>
</evidence>
<dbReference type="EMBL" id="CAMXCT010004713">
    <property type="protein sequence ID" value="CAI4010091.1"/>
    <property type="molecule type" value="Genomic_DNA"/>
</dbReference>
<accession>A0A9P1GDK2</accession>
<dbReference type="OrthoDB" id="419662at2759"/>
<comment type="caution">
    <text evidence="1">The sequence shown here is derived from an EMBL/GenBank/DDBJ whole genome shotgun (WGS) entry which is preliminary data.</text>
</comment>
<gene>
    <name evidence="1" type="ORF">C1SCF055_LOCUS35399</name>
</gene>
<evidence type="ECO:0000313" key="2">
    <source>
        <dbReference type="EMBL" id="CAL1163466.1"/>
    </source>
</evidence>
<name>A0A9P1GDK2_9DINO</name>
<reference evidence="1" key="1">
    <citation type="submission" date="2022-10" db="EMBL/GenBank/DDBJ databases">
        <authorList>
            <person name="Chen Y."/>
            <person name="Dougan E. K."/>
            <person name="Chan C."/>
            <person name="Rhodes N."/>
            <person name="Thang M."/>
        </authorList>
    </citation>
    <scope>NUCLEOTIDE SEQUENCE</scope>
</reference>
<dbReference type="EMBL" id="CAMXCT020004713">
    <property type="protein sequence ID" value="CAL1163466.1"/>
    <property type="molecule type" value="Genomic_DNA"/>
</dbReference>
<protein>
    <submittedName>
        <fullName evidence="1">Uncharacterized protein</fullName>
    </submittedName>
</protein>
<dbReference type="Proteomes" id="UP001152797">
    <property type="component" value="Unassembled WGS sequence"/>
</dbReference>
<organism evidence="1">
    <name type="scientific">Cladocopium goreaui</name>
    <dbReference type="NCBI Taxonomy" id="2562237"/>
    <lineage>
        <taxon>Eukaryota</taxon>
        <taxon>Sar</taxon>
        <taxon>Alveolata</taxon>
        <taxon>Dinophyceae</taxon>
        <taxon>Suessiales</taxon>
        <taxon>Symbiodiniaceae</taxon>
        <taxon>Cladocopium</taxon>
    </lineage>
</organism>
<keyword evidence="3" id="KW-1185">Reference proteome</keyword>
<dbReference type="EMBL" id="CAMXCT030004713">
    <property type="protein sequence ID" value="CAL4797403.1"/>
    <property type="molecule type" value="Genomic_DNA"/>
</dbReference>
<proteinExistence type="predicted"/>
<dbReference type="AlphaFoldDB" id="A0A9P1GDK2"/>
<sequence length="409" mass="46026">MDLEYLASVGILGYQSGLWPSPCESQPSAAGAENEVDIAEQDELFSSGEVRIPSALNNVFFQIDFSLASVAPPSFAACVLALNRHGLPLSKELSLDIDDMDISAIAEVLSVFGQLQQLQRHCFLAATGLPPMFRHVPPAASLCRIFAMAQVRRCKVHFQHSSSEEFVCSYFDAMCEDLQVSARDFEGLYTLTEVLPSVYSVHTDSRLVLGSTFLRFQEYYECPNPEIRHHAFEFNQFKTWYVQKNRGGFDYYLQWPGFNIPSWVLDDARAGKLGSPLRPQEDAFLRAVPADAKYVIGSCEKDLQTLQHELAHGLYGTNENYREAVAQSLAKLPPRRWEASRRVLLDLGYVDDKVILEDEMQAYMIEGQCLYEEDEIECPTTGRVRDEIYQTFNAFAGKAVLVALSAHRS</sequence>
<evidence type="ECO:0000313" key="3">
    <source>
        <dbReference type="Proteomes" id="UP001152797"/>
    </source>
</evidence>
<reference evidence="2" key="2">
    <citation type="submission" date="2024-04" db="EMBL/GenBank/DDBJ databases">
        <authorList>
            <person name="Chen Y."/>
            <person name="Shah S."/>
            <person name="Dougan E. K."/>
            <person name="Thang M."/>
            <person name="Chan C."/>
        </authorList>
    </citation>
    <scope>NUCLEOTIDE SEQUENCE [LARGE SCALE GENOMIC DNA]</scope>
</reference>